<dbReference type="GO" id="GO:0008270">
    <property type="term" value="F:zinc ion binding"/>
    <property type="evidence" value="ECO:0007669"/>
    <property type="project" value="UniProtKB-KW"/>
</dbReference>
<keyword evidence="5" id="KW-0175">Coiled coil</keyword>
<feature type="compositionally biased region" description="Polar residues" evidence="6">
    <location>
        <begin position="62"/>
        <end position="83"/>
    </location>
</feature>
<feature type="region of interest" description="Disordered" evidence="6">
    <location>
        <begin position="191"/>
        <end position="218"/>
    </location>
</feature>
<feature type="region of interest" description="Disordered" evidence="6">
    <location>
        <begin position="60"/>
        <end position="172"/>
    </location>
</feature>
<evidence type="ECO:0000256" key="4">
    <source>
        <dbReference type="PROSITE-ProRule" id="PRU01343"/>
    </source>
</evidence>
<keyword evidence="9" id="KW-1185">Reference proteome</keyword>
<dbReference type="InterPro" id="IPR010666">
    <property type="entry name" value="Znf_GRF"/>
</dbReference>
<keyword evidence="3" id="KW-0862">Zinc</keyword>
<evidence type="ECO:0000256" key="6">
    <source>
        <dbReference type="SAM" id="MobiDB-lite"/>
    </source>
</evidence>
<comment type="caution">
    <text evidence="8">The sequence shown here is derived from an EMBL/GenBank/DDBJ whole genome shotgun (WGS) entry which is preliminary data.</text>
</comment>
<feature type="compositionally biased region" description="Basic and acidic residues" evidence="6">
    <location>
        <begin position="147"/>
        <end position="157"/>
    </location>
</feature>
<evidence type="ECO:0000256" key="2">
    <source>
        <dbReference type="ARBA" id="ARBA00022771"/>
    </source>
</evidence>
<feature type="domain" description="GRF-type" evidence="7">
    <location>
        <begin position="17"/>
        <end position="55"/>
    </location>
</feature>
<evidence type="ECO:0000313" key="8">
    <source>
        <dbReference type="EMBL" id="KAF2836225.1"/>
    </source>
</evidence>
<dbReference type="Proteomes" id="UP000799429">
    <property type="component" value="Unassembled WGS sequence"/>
</dbReference>
<evidence type="ECO:0000256" key="1">
    <source>
        <dbReference type="ARBA" id="ARBA00022723"/>
    </source>
</evidence>
<keyword evidence="1" id="KW-0479">Metal-binding</keyword>
<dbReference type="EMBL" id="MU006104">
    <property type="protein sequence ID" value="KAF2836225.1"/>
    <property type="molecule type" value="Genomic_DNA"/>
</dbReference>
<proteinExistence type="predicted"/>
<name>A0A9P4S6S0_9PEZI</name>
<feature type="compositionally biased region" description="Polar residues" evidence="6">
    <location>
        <begin position="92"/>
        <end position="107"/>
    </location>
</feature>
<sequence length="320" mass="35948">MVRRFVEGSFTNGQWHCACNKPAVRLQVKSNTANQGRYFQKCATDKCKFWWFENELDRKLQDQPSTSEPSSITPRSRRTGNLSSPPPPYSELGQQAPRTPTNQNGNRRAQGEEHAIAQGIESARQLTSERAWKAPRTGTFTTPAKRRFSDMNRDGNHEVPTPATKQGPHDRATTAWTGANAVRRTLFPPRTEETPINKTVPVPPSPVTPSSSQDRVTTGQGQDMVEEILDFLKEEGVTLSEEPYARFATLLKRYALNLRTMAKGRDAVRAAVNAKEETIKEMTYRISTLEARLEAEQANTAALTAEIEELRFARDHYETG</sequence>
<evidence type="ECO:0000256" key="5">
    <source>
        <dbReference type="SAM" id="Coils"/>
    </source>
</evidence>
<keyword evidence="2 4" id="KW-0863">Zinc-finger</keyword>
<feature type="coiled-coil region" evidence="5">
    <location>
        <begin position="272"/>
        <end position="313"/>
    </location>
</feature>
<gene>
    <name evidence="8" type="ORF">M501DRAFT_257712</name>
</gene>
<evidence type="ECO:0000259" key="7">
    <source>
        <dbReference type="PROSITE" id="PS51999"/>
    </source>
</evidence>
<dbReference type="OrthoDB" id="430051at2759"/>
<protein>
    <recommendedName>
        <fullName evidence="7">GRF-type domain-containing protein</fullName>
    </recommendedName>
</protein>
<dbReference type="AlphaFoldDB" id="A0A9P4S6S0"/>
<evidence type="ECO:0000256" key="3">
    <source>
        <dbReference type="ARBA" id="ARBA00022833"/>
    </source>
</evidence>
<evidence type="ECO:0000313" key="9">
    <source>
        <dbReference type="Proteomes" id="UP000799429"/>
    </source>
</evidence>
<reference evidence="8" key="1">
    <citation type="journal article" date="2020" name="Stud. Mycol.">
        <title>101 Dothideomycetes genomes: a test case for predicting lifestyles and emergence of pathogens.</title>
        <authorList>
            <person name="Haridas S."/>
            <person name="Albert R."/>
            <person name="Binder M."/>
            <person name="Bloem J."/>
            <person name="Labutti K."/>
            <person name="Salamov A."/>
            <person name="Andreopoulos B."/>
            <person name="Baker S."/>
            <person name="Barry K."/>
            <person name="Bills G."/>
            <person name="Bluhm B."/>
            <person name="Cannon C."/>
            <person name="Castanera R."/>
            <person name="Culley D."/>
            <person name="Daum C."/>
            <person name="Ezra D."/>
            <person name="Gonzalez J."/>
            <person name="Henrissat B."/>
            <person name="Kuo A."/>
            <person name="Liang C."/>
            <person name="Lipzen A."/>
            <person name="Lutzoni F."/>
            <person name="Magnuson J."/>
            <person name="Mondo S."/>
            <person name="Nolan M."/>
            <person name="Ohm R."/>
            <person name="Pangilinan J."/>
            <person name="Park H.-J."/>
            <person name="Ramirez L."/>
            <person name="Alfaro M."/>
            <person name="Sun H."/>
            <person name="Tritt A."/>
            <person name="Yoshinaga Y."/>
            <person name="Zwiers L.-H."/>
            <person name="Turgeon B."/>
            <person name="Goodwin S."/>
            <person name="Spatafora J."/>
            <person name="Crous P."/>
            <person name="Grigoriev I."/>
        </authorList>
    </citation>
    <scope>NUCLEOTIDE SEQUENCE</scope>
    <source>
        <strain evidence="8">CBS 101060</strain>
    </source>
</reference>
<accession>A0A9P4S6S0</accession>
<dbReference type="PROSITE" id="PS51999">
    <property type="entry name" value="ZF_GRF"/>
    <property type="match status" value="1"/>
</dbReference>
<organism evidence="8 9">
    <name type="scientific">Patellaria atrata CBS 101060</name>
    <dbReference type="NCBI Taxonomy" id="1346257"/>
    <lineage>
        <taxon>Eukaryota</taxon>
        <taxon>Fungi</taxon>
        <taxon>Dikarya</taxon>
        <taxon>Ascomycota</taxon>
        <taxon>Pezizomycotina</taxon>
        <taxon>Dothideomycetes</taxon>
        <taxon>Dothideomycetes incertae sedis</taxon>
        <taxon>Patellariales</taxon>
        <taxon>Patellariaceae</taxon>
        <taxon>Patellaria</taxon>
    </lineage>
</organism>